<proteinExistence type="predicted"/>
<name>B0KHK0_PSEPG</name>
<dbReference type="KEGG" id="ppg:PputGB1_3190"/>
<dbReference type="HOGENOM" id="CLU_1509366_0_0_6"/>
<organism evidence="1 2">
    <name type="scientific">Pseudomonas putida (strain GB-1)</name>
    <dbReference type="NCBI Taxonomy" id="76869"/>
    <lineage>
        <taxon>Bacteria</taxon>
        <taxon>Pseudomonadati</taxon>
        <taxon>Pseudomonadota</taxon>
        <taxon>Gammaproteobacteria</taxon>
        <taxon>Pseudomonadales</taxon>
        <taxon>Pseudomonadaceae</taxon>
        <taxon>Pseudomonas</taxon>
    </lineage>
</organism>
<dbReference type="EMBL" id="CP000926">
    <property type="protein sequence ID" value="ABY99082.1"/>
    <property type="molecule type" value="Genomic_DNA"/>
</dbReference>
<sequence length="178" mass="20351">MLQWPAHSKITCFNAKNEVIADSARSRLDLADSLMLHHDHKKPLTCHIEVLTRSADWTTWNSVNVKRIEDHIVYDLEFDGYQVKIERVSKPSRTLCSKPFRWQLEISVEEDNALALDKKPIGTRFKVARSDASVKTIQTTIEKVFGLPHGSVCLLTPDGQNANLRTSIKNLRSKWKQS</sequence>
<protein>
    <submittedName>
        <fullName evidence="1">Uncharacterized protein</fullName>
    </submittedName>
</protein>
<dbReference type="RefSeq" id="WP_012272811.1">
    <property type="nucleotide sequence ID" value="NC_010322.1"/>
</dbReference>
<reference evidence="1 2" key="1">
    <citation type="submission" date="2008-01" db="EMBL/GenBank/DDBJ databases">
        <title>Complete sequence of Pseudomonas putida GB-1.</title>
        <authorList>
            <consortium name="US DOE Joint Genome Institute"/>
            <person name="Copeland A."/>
            <person name="Lucas S."/>
            <person name="Lapidus A."/>
            <person name="Barry K."/>
            <person name="Glavina del Rio T."/>
            <person name="Dalin E."/>
            <person name="Tice H."/>
            <person name="Pitluck S."/>
            <person name="Bruce D."/>
            <person name="Goodwin L."/>
            <person name="Chertkov O."/>
            <person name="Brettin T."/>
            <person name="Detter J.C."/>
            <person name="Han C."/>
            <person name="Kuske C.R."/>
            <person name="Schmutz J."/>
            <person name="Larimer F."/>
            <person name="Land M."/>
            <person name="Hauser L."/>
            <person name="Kyrpides N."/>
            <person name="Kim E."/>
            <person name="McCarthy J.K."/>
            <person name="Richardson P."/>
        </authorList>
    </citation>
    <scope>NUCLEOTIDE SEQUENCE [LARGE SCALE GENOMIC DNA]</scope>
    <source>
        <strain evidence="1 2">GB-1</strain>
    </source>
</reference>
<evidence type="ECO:0000313" key="2">
    <source>
        <dbReference type="Proteomes" id="UP000002157"/>
    </source>
</evidence>
<gene>
    <name evidence="1" type="ordered locus">PputGB1_3190</name>
</gene>
<evidence type="ECO:0000313" key="1">
    <source>
        <dbReference type="EMBL" id="ABY99082.1"/>
    </source>
</evidence>
<dbReference type="AlphaFoldDB" id="B0KHK0"/>
<accession>B0KHK0</accession>
<dbReference type="Proteomes" id="UP000002157">
    <property type="component" value="Chromosome"/>
</dbReference>